<organism evidence="1">
    <name type="scientific">viral metagenome</name>
    <dbReference type="NCBI Taxonomy" id="1070528"/>
    <lineage>
        <taxon>unclassified sequences</taxon>
        <taxon>metagenomes</taxon>
        <taxon>organismal metagenomes</taxon>
    </lineage>
</organism>
<dbReference type="AlphaFoldDB" id="A0A6H2A3Q7"/>
<reference evidence="1" key="1">
    <citation type="submission" date="2020-03" db="EMBL/GenBank/DDBJ databases">
        <title>The deep terrestrial virosphere.</title>
        <authorList>
            <person name="Holmfeldt K."/>
            <person name="Nilsson E."/>
            <person name="Simone D."/>
            <person name="Lopez-Fernandez M."/>
            <person name="Wu X."/>
            <person name="de Brujin I."/>
            <person name="Lundin D."/>
            <person name="Andersson A."/>
            <person name="Bertilsson S."/>
            <person name="Dopson M."/>
        </authorList>
    </citation>
    <scope>NUCLEOTIDE SEQUENCE</scope>
    <source>
        <strain evidence="1">TM448A04903</strain>
    </source>
</reference>
<protein>
    <submittedName>
        <fullName evidence="1">Uncharacterized protein</fullName>
    </submittedName>
</protein>
<gene>
    <name evidence="1" type="ORF">TM448A04903_0007</name>
</gene>
<evidence type="ECO:0000313" key="1">
    <source>
        <dbReference type="EMBL" id="QJA54444.1"/>
    </source>
</evidence>
<proteinExistence type="predicted"/>
<dbReference type="EMBL" id="MT144507">
    <property type="protein sequence ID" value="QJA54444.1"/>
    <property type="molecule type" value="Genomic_DNA"/>
</dbReference>
<name>A0A6H2A3Q7_9ZZZZ</name>
<accession>A0A6H2A3Q7</accession>
<sequence>MKKDWKYNMTYEELLDKLENGTPAEKLDAELEILGRFYYFEGD</sequence>